<proteinExistence type="inferred from homology"/>
<dbReference type="eggNOG" id="ENOG502R0SW">
    <property type="taxonomic scope" value="Eukaryota"/>
</dbReference>
<dbReference type="RefSeq" id="XP_007335256.1">
    <property type="nucleotide sequence ID" value="XM_007335194.1"/>
</dbReference>
<evidence type="ECO:0000256" key="7">
    <source>
        <dbReference type="ARBA" id="ARBA00023125"/>
    </source>
</evidence>
<dbReference type="GO" id="GO:0000166">
    <property type="term" value="F:nucleotide binding"/>
    <property type="evidence" value="ECO:0007669"/>
    <property type="project" value="InterPro"/>
</dbReference>
<dbReference type="PROSITE" id="PS00116">
    <property type="entry name" value="DNA_POLYMERASE_B"/>
    <property type="match status" value="1"/>
</dbReference>
<dbReference type="GO" id="GO:0003887">
    <property type="term" value="F:DNA-directed DNA polymerase activity"/>
    <property type="evidence" value="ECO:0007669"/>
    <property type="project" value="UniProtKB-KW"/>
</dbReference>
<dbReference type="GO" id="GO:0003677">
    <property type="term" value="F:DNA binding"/>
    <property type="evidence" value="ECO:0007669"/>
    <property type="project" value="UniProtKB-KW"/>
</dbReference>
<evidence type="ECO:0000256" key="2">
    <source>
        <dbReference type="ARBA" id="ARBA00012417"/>
    </source>
</evidence>
<accession>K5XI59</accession>
<dbReference type="GO" id="GO:0006260">
    <property type="term" value="P:DNA replication"/>
    <property type="evidence" value="ECO:0007669"/>
    <property type="project" value="UniProtKB-KW"/>
</dbReference>
<evidence type="ECO:0000256" key="8">
    <source>
        <dbReference type="ARBA" id="ARBA00049244"/>
    </source>
</evidence>
<dbReference type="Pfam" id="PF03175">
    <property type="entry name" value="DNA_pol_B_2"/>
    <property type="match status" value="1"/>
</dbReference>
<dbReference type="HOGENOM" id="CLU_1772445_0_0_1"/>
<evidence type="ECO:0000256" key="4">
    <source>
        <dbReference type="ARBA" id="ARBA00022695"/>
    </source>
</evidence>
<dbReference type="OrthoDB" id="3065915at2759"/>
<dbReference type="InterPro" id="IPR043502">
    <property type="entry name" value="DNA/RNA_pol_sf"/>
</dbReference>
<dbReference type="InterPro" id="IPR017964">
    <property type="entry name" value="DNA-dir_DNA_pol_B_CS"/>
</dbReference>
<evidence type="ECO:0000313" key="10">
    <source>
        <dbReference type="EMBL" id="EKM74105.1"/>
    </source>
</evidence>
<name>K5XI59_AGABU</name>
<dbReference type="Proteomes" id="UP000008493">
    <property type="component" value="Unassembled WGS sequence"/>
</dbReference>
<dbReference type="AlphaFoldDB" id="K5XI59"/>
<feature type="non-terminal residue" evidence="10">
    <location>
        <position position="1"/>
    </location>
</feature>
<comment type="similarity">
    <text evidence="1">Belongs to the DNA polymerase type-B family.</text>
</comment>
<dbReference type="InterPro" id="IPR004868">
    <property type="entry name" value="DNA-dir_DNA_pol_B_mt/vir"/>
</dbReference>
<feature type="domain" description="DNA-directed DNA polymerase family B mitochondria/virus" evidence="9">
    <location>
        <begin position="1"/>
        <end position="74"/>
    </location>
</feature>
<feature type="non-terminal residue" evidence="10">
    <location>
        <position position="147"/>
    </location>
</feature>
<evidence type="ECO:0000256" key="3">
    <source>
        <dbReference type="ARBA" id="ARBA00022679"/>
    </source>
</evidence>
<dbReference type="GeneID" id="18828915"/>
<organism evidence="10 11">
    <name type="scientific">Agaricus bisporus var. burnettii (strain JB137-S8 / ATCC MYA-4627 / FGSC 10392)</name>
    <name type="common">White button mushroom</name>
    <dbReference type="NCBI Taxonomy" id="597362"/>
    <lineage>
        <taxon>Eukaryota</taxon>
        <taxon>Fungi</taxon>
        <taxon>Dikarya</taxon>
        <taxon>Basidiomycota</taxon>
        <taxon>Agaricomycotina</taxon>
        <taxon>Agaricomycetes</taxon>
        <taxon>Agaricomycetidae</taxon>
        <taxon>Agaricales</taxon>
        <taxon>Agaricineae</taxon>
        <taxon>Agaricaceae</taxon>
        <taxon>Agaricus</taxon>
    </lineage>
</organism>
<dbReference type="OMA" id="RDYMAQF"/>
<dbReference type="EMBL" id="JH971657">
    <property type="protein sequence ID" value="EKM74105.1"/>
    <property type="molecule type" value="Genomic_DNA"/>
</dbReference>
<keyword evidence="4" id="KW-0548">Nucleotidyltransferase</keyword>
<keyword evidence="7" id="KW-0238">DNA-binding</keyword>
<comment type="catalytic activity">
    <reaction evidence="8">
        <text>DNA(n) + a 2'-deoxyribonucleoside 5'-triphosphate = DNA(n+1) + diphosphate</text>
        <dbReference type="Rhea" id="RHEA:22508"/>
        <dbReference type="Rhea" id="RHEA-COMP:17339"/>
        <dbReference type="Rhea" id="RHEA-COMP:17340"/>
        <dbReference type="ChEBI" id="CHEBI:33019"/>
        <dbReference type="ChEBI" id="CHEBI:61560"/>
        <dbReference type="ChEBI" id="CHEBI:173112"/>
        <dbReference type="EC" id="2.7.7.7"/>
    </reaction>
</comment>
<dbReference type="SUPFAM" id="SSF56672">
    <property type="entry name" value="DNA/RNA polymerases"/>
    <property type="match status" value="1"/>
</dbReference>
<sequence length="147" mass="17050">KLFLNSLYGKFGMRDDFESIKFISDIEFAKIDHQIKIKESKDDLFDLTDKEYNINVAIASAITSYARDYMAQFKNNPKLKLFYSDTDSIYTNLNPEQMNQLFPGIVNSQELGKLKLETVSSRAIFISPKCYYLKTNDNKEIFKVKGL</sequence>
<dbReference type="KEGG" id="abp:AGABI1DRAFT26863"/>
<dbReference type="InterPro" id="IPR023211">
    <property type="entry name" value="DNA_pol_palm_dom_sf"/>
</dbReference>
<evidence type="ECO:0000256" key="5">
    <source>
        <dbReference type="ARBA" id="ARBA00022705"/>
    </source>
</evidence>
<protein>
    <recommendedName>
        <fullName evidence="2">DNA-directed DNA polymerase</fullName>
        <ecNumber evidence="2">2.7.7.7</ecNumber>
    </recommendedName>
</protein>
<reference evidence="11" key="1">
    <citation type="journal article" date="2012" name="Proc. Natl. Acad. Sci. U.S.A.">
        <title>Genome sequence of the button mushroom Agaricus bisporus reveals mechanisms governing adaptation to a humic-rich ecological niche.</title>
        <authorList>
            <person name="Morin E."/>
            <person name="Kohler A."/>
            <person name="Baker A.R."/>
            <person name="Foulongne-Oriol M."/>
            <person name="Lombard V."/>
            <person name="Nagy L.G."/>
            <person name="Ohm R.A."/>
            <person name="Patyshakuliyeva A."/>
            <person name="Brun A."/>
            <person name="Aerts A.L."/>
            <person name="Bailey A.M."/>
            <person name="Billette C."/>
            <person name="Coutinho P.M."/>
            <person name="Deakin G."/>
            <person name="Doddapaneni H."/>
            <person name="Floudas D."/>
            <person name="Grimwood J."/>
            <person name="Hilden K."/>
            <person name="Kuees U."/>
            <person name="LaButti K.M."/>
            <person name="Lapidus A."/>
            <person name="Lindquist E.A."/>
            <person name="Lucas S.M."/>
            <person name="Murat C."/>
            <person name="Riley R.W."/>
            <person name="Salamov A.A."/>
            <person name="Schmutz J."/>
            <person name="Subramanian V."/>
            <person name="Woesten H.A.B."/>
            <person name="Xu J."/>
            <person name="Eastwood D.C."/>
            <person name="Foster G.D."/>
            <person name="Sonnenberg A.S."/>
            <person name="Cullen D."/>
            <person name="de Vries R.P."/>
            <person name="Lundell T."/>
            <person name="Hibbett D.S."/>
            <person name="Henrissat B."/>
            <person name="Burton K.S."/>
            <person name="Kerrigan R.W."/>
            <person name="Challen M.P."/>
            <person name="Grigoriev I.V."/>
            <person name="Martin F."/>
        </authorList>
    </citation>
    <scope>NUCLEOTIDE SEQUENCE [LARGE SCALE GENOMIC DNA]</scope>
    <source>
        <strain evidence="11">JB137-S8 / ATCC MYA-4627 / FGSC 10392</strain>
    </source>
</reference>
<evidence type="ECO:0000256" key="6">
    <source>
        <dbReference type="ARBA" id="ARBA00022932"/>
    </source>
</evidence>
<evidence type="ECO:0000256" key="1">
    <source>
        <dbReference type="ARBA" id="ARBA00005755"/>
    </source>
</evidence>
<evidence type="ECO:0000313" key="11">
    <source>
        <dbReference type="Proteomes" id="UP000008493"/>
    </source>
</evidence>
<dbReference type="InParanoid" id="K5XI59"/>
<keyword evidence="6" id="KW-0239">DNA-directed DNA polymerase</keyword>
<keyword evidence="5" id="KW-0235">DNA replication</keyword>
<keyword evidence="3" id="KW-0808">Transferase</keyword>
<gene>
    <name evidence="10" type="ORF">AGABI1DRAFT_26863</name>
</gene>
<dbReference type="EC" id="2.7.7.7" evidence="2"/>
<evidence type="ECO:0000259" key="9">
    <source>
        <dbReference type="Pfam" id="PF03175"/>
    </source>
</evidence>
<dbReference type="Gene3D" id="3.90.1600.10">
    <property type="entry name" value="Palm domain of DNA polymerase"/>
    <property type="match status" value="1"/>
</dbReference>
<keyword evidence="11" id="KW-1185">Reference proteome</keyword>